<proteinExistence type="predicted"/>
<dbReference type="AlphaFoldDB" id="A0A0C2Z670"/>
<keyword evidence="3" id="KW-1185">Reference proteome</keyword>
<protein>
    <submittedName>
        <fullName evidence="2">Uncharacterized protein</fullName>
    </submittedName>
</protein>
<evidence type="ECO:0000256" key="1">
    <source>
        <dbReference type="SAM" id="MobiDB-lite"/>
    </source>
</evidence>
<dbReference type="HOGENOM" id="CLU_3106586_0_0_1"/>
<sequence length="51" mass="5575">MNSGSSSSSSTYVAMGPKRKARSVRYRHTPTYTAFCTRFTHESSTPSPGES</sequence>
<evidence type="ECO:0000313" key="3">
    <source>
        <dbReference type="Proteomes" id="UP000053424"/>
    </source>
</evidence>
<reference evidence="3" key="2">
    <citation type="submission" date="2015-01" db="EMBL/GenBank/DDBJ databases">
        <title>Evolutionary Origins and Diversification of the Mycorrhizal Mutualists.</title>
        <authorList>
            <consortium name="DOE Joint Genome Institute"/>
            <consortium name="Mycorrhizal Genomics Consortium"/>
            <person name="Kohler A."/>
            <person name="Kuo A."/>
            <person name="Nagy L.G."/>
            <person name="Floudas D."/>
            <person name="Copeland A."/>
            <person name="Barry K.W."/>
            <person name="Cichocki N."/>
            <person name="Veneault-Fourrey C."/>
            <person name="LaButti K."/>
            <person name="Lindquist E.A."/>
            <person name="Lipzen A."/>
            <person name="Lundell T."/>
            <person name="Morin E."/>
            <person name="Murat C."/>
            <person name="Riley R."/>
            <person name="Ohm R."/>
            <person name="Sun H."/>
            <person name="Tunlid A."/>
            <person name="Henrissat B."/>
            <person name="Grigoriev I.V."/>
            <person name="Hibbett D.S."/>
            <person name="Martin F."/>
        </authorList>
    </citation>
    <scope>NUCLEOTIDE SEQUENCE [LARGE SCALE GENOMIC DNA]</scope>
    <source>
        <strain evidence="3">h7</strain>
    </source>
</reference>
<feature type="compositionally biased region" description="Basic residues" evidence="1">
    <location>
        <begin position="17"/>
        <end position="26"/>
    </location>
</feature>
<accession>A0A0C2Z670</accession>
<organism evidence="2 3">
    <name type="scientific">Hebeloma cylindrosporum</name>
    <dbReference type="NCBI Taxonomy" id="76867"/>
    <lineage>
        <taxon>Eukaryota</taxon>
        <taxon>Fungi</taxon>
        <taxon>Dikarya</taxon>
        <taxon>Basidiomycota</taxon>
        <taxon>Agaricomycotina</taxon>
        <taxon>Agaricomycetes</taxon>
        <taxon>Agaricomycetidae</taxon>
        <taxon>Agaricales</taxon>
        <taxon>Agaricineae</taxon>
        <taxon>Hymenogastraceae</taxon>
        <taxon>Hebeloma</taxon>
    </lineage>
</organism>
<evidence type="ECO:0000313" key="2">
    <source>
        <dbReference type="EMBL" id="KIM48662.1"/>
    </source>
</evidence>
<gene>
    <name evidence="2" type="ORF">M413DRAFT_437846</name>
</gene>
<name>A0A0C2Z670_HEBCY</name>
<dbReference type="EMBL" id="KN831768">
    <property type="protein sequence ID" value="KIM48662.1"/>
    <property type="molecule type" value="Genomic_DNA"/>
</dbReference>
<feature type="compositionally biased region" description="Low complexity" evidence="1">
    <location>
        <begin position="1"/>
        <end position="10"/>
    </location>
</feature>
<dbReference type="Proteomes" id="UP000053424">
    <property type="component" value="Unassembled WGS sequence"/>
</dbReference>
<feature type="region of interest" description="Disordered" evidence="1">
    <location>
        <begin position="1"/>
        <end position="26"/>
    </location>
</feature>
<reference evidence="2 3" key="1">
    <citation type="submission" date="2014-04" db="EMBL/GenBank/DDBJ databases">
        <authorList>
            <consortium name="DOE Joint Genome Institute"/>
            <person name="Kuo A."/>
            <person name="Gay G."/>
            <person name="Dore J."/>
            <person name="Kohler A."/>
            <person name="Nagy L.G."/>
            <person name="Floudas D."/>
            <person name="Copeland A."/>
            <person name="Barry K.W."/>
            <person name="Cichocki N."/>
            <person name="Veneault-Fourrey C."/>
            <person name="LaButti K."/>
            <person name="Lindquist E.A."/>
            <person name="Lipzen A."/>
            <person name="Lundell T."/>
            <person name="Morin E."/>
            <person name="Murat C."/>
            <person name="Sun H."/>
            <person name="Tunlid A."/>
            <person name="Henrissat B."/>
            <person name="Grigoriev I.V."/>
            <person name="Hibbett D.S."/>
            <person name="Martin F."/>
            <person name="Nordberg H.P."/>
            <person name="Cantor M.N."/>
            <person name="Hua S.X."/>
        </authorList>
    </citation>
    <scope>NUCLEOTIDE SEQUENCE [LARGE SCALE GENOMIC DNA]</scope>
    <source>
        <strain evidence="3">h7</strain>
    </source>
</reference>